<dbReference type="InterPro" id="IPR036116">
    <property type="entry name" value="FN3_sf"/>
</dbReference>
<dbReference type="PANTHER" id="PTHR47135:SF4">
    <property type="match status" value="1"/>
</dbReference>
<dbReference type="InterPro" id="IPR013783">
    <property type="entry name" value="Ig-like_fold"/>
</dbReference>
<feature type="domain" description="Fibronectin type-III" evidence="1">
    <location>
        <begin position="727"/>
        <end position="816"/>
    </location>
</feature>
<dbReference type="Gene3D" id="2.60.40.10">
    <property type="entry name" value="Immunoglobulins"/>
    <property type="match status" value="6"/>
</dbReference>
<sequence>MVLIQTEPCQTRIVSAQALCQSEQVQISWTQAAGVVRYLVTAAGNLGGVEIFNTTQPLLSATLPCGQHYNVTVEGQGSKCSTPSNPVFFTTGICTFSFHPVKISSSLCFFFPHIFFTLHPSQGPCAPSSVATSTQCELNVGSVSWSPSDGAESYVAIATSLDGHTHKCLTNATSCTWSDLHCGEEYTVAVSAKAGNCTSLPSNSTVIYMDPCTPTNVSVSVSCCDNKVVLLSWDGSHGATHYLALAETGDKSVSLVTNVSTAHFSELICGQNYSLTITPHSQNCAGSSSAPNYVQAWPCTPSGISASQDCLSGNAVVSWQAVNGTDNYTANMETDSGLLQTCTSEANKCSVTALACGHNFSVSVTAHNQQCSVTSTQTTRLQSVPCIPQNVSVALDCADNTAAVNWSPSRGAIEYSVISNSSCQVSDPGCLVCGSSYSVQVVSKDDKCSSIPSQPVVFYSSPCPPQNLSAQLSCSSNDLTISWDAVRDSDRFLVSLTSEVGGARDVCNTTHTTCSSGSIACGSVFTVQVASVRGGCLSELIQTQSIQSAPCQPQGVQGSLNCVTNSARISWDAVPGAESYFVSAVDGANYSANCTASTNTTCEVKYLACGALYNFTVTAKNKNCDSSPSASISLQTAPCNLTGVTAFPQCHNSSILVVWDHDKDGGGTTVYTVTAEASDLTLLTCNNTGTSCYIHGARCDLRYTIIVAASSEQCSGLRSPPYRISMEPCPLRDMMVNASCDDHSALVSWTPSPVAEAYLVVAMAADGHKHTCNTTSSNCSLSQLHCEQQYTVSVTAGHENCSSKASHNATLNTGPCQQRGLSVEYHCDSLAAVLSWTPSSNAKEYYGSAQAGNGGTLYCYSSNATCTLEGLKCGATYNVSVQASDGTCNSSLSAPVQTGGAPCPPGAVEVHLMPMELEIQLLHFSWTQISCGETEYLLSLTGNLLGDNQEQVELSSYWTNVTYFEIPLPCGSYYAATLQSRNAAGASAMTVPLIGTTAPCPPSGVMYSGNSSLATVSWNASVFANTYTIYDSSVVPKIQLCSTKMLACSLFNITSSSLQITASNAAGESQPVHVSFSTHGRRRRDLSENVQVDGAPLIEVTQPAATVVYLQWPQEENATFYDLRVNKQGSSDGSQKFHVYGETIILSDLSPDSTYCFSILAVKGTMSGPESKPVCVQTGLAS</sequence>
<evidence type="ECO:0000259" key="1">
    <source>
        <dbReference type="PROSITE" id="PS50853"/>
    </source>
</evidence>
<dbReference type="EMBL" id="JAAVVJ010000005">
    <property type="protein sequence ID" value="KAF7222706.1"/>
    <property type="molecule type" value="Genomic_DNA"/>
</dbReference>
<dbReference type="AlphaFoldDB" id="A0A9D2YKW2"/>
<dbReference type="CDD" id="cd00063">
    <property type="entry name" value="FN3"/>
    <property type="match status" value="2"/>
</dbReference>
<dbReference type="SUPFAM" id="SSF49265">
    <property type="entry name" value="Fibronectin type III"/>
    <property type="match status" value="7"/>
</dbReference>
<gene>
    <name evidence="2" type="ORF">G4P62_009153</name>
</gene>
<dbReference type="Proteomes" id="UP000822369">
    <property type="component" value="Chromosome 5"/>
</dbReference>
<evidence type="ECO:0000313" key="3">
    <source>
        <dbReference type="Proteomes" id="UP000822369"/>
    </source>
</evidence>
<name>A0A9D2YKW2_NOTFU</name>
<accession>A0A9D2YKW2</accession>
<evidence type="ECO:0000313" key="2">
    <source>
        <dbReference type="EMBL" id="KAF7222706.1"/>
    </source>
</evidence>
<feature type="domain" description="Fibronectin type-III" evidence="1">
    <location>
        <begin position="1092"/>
        <end position="1181"/>
    </location>
</feature>
<comment type="caution">
    <text evidence="2">The sequence shown here is derived from an EMBL/GenBank/DDBJ whole genome shotgun (WGS) entry which is preliminary data.</text>
</comment>
<organism evidence="2 3">
    <name type="scientific">Nothobranchius furzeri</name>
    <name type="common">Turquoise killifish</name>
    <dbReference type="NCBI Taxonomy" id="105023"/>
    <lineage>
        <taxon>Eukaryota</taxon>
        <taxon>Metazoa</taxon>
        <taxon>Chordata</taxon>
        <taxon>Craniata</taxon>
        <taxon>Vertebrata</taxon>
        <taxon>Euteleostomi</taxon>
        <taxon>Actinopterygii</taxon>
        <taxon>Neopterygii</taxon>
        <taxon>Teleostei</taxon>
        <taxon>Neoteleostei</taxon>
        <taxon>Acanthomorphata</taxon>
        <taxon>Ovalentaria</taxon>
        <taxon>Atherinomorphae</taxon>
        <taxon>Cyprinodontiformes</taxon>
        <taxon>Nothobranchiidae</taxon>
        <taxon>Nothobranchius</taxon>
    </lineage>
</organism>
<feature type="domain" description="Fibronectin type-III" evidence="1">
    <location>
        <begin position="552"/>
        <end position="639"/>
    </location>
</feature>
<dbReference type="KEGG" id="nfu:107384079"/>
<dbReference type="InterPro" id="IPR003961">
    <property type="entry name" value="FN3_dom"/>
</dbReference>
<dbReference type="Pfam" id="PF00041">
    <property type="entry name" value="fn3"/>
    <property type="match status" value="1"/>
</dbReference>
<dbReference type="SMART" id="SM00060">
    <property type="entry name" value="FN3"/>
    <property type="match status" value="9"/>
</dbReference>
<protein>
    <submittedName>
        <fullName evidence="2">Transcript variant X1</fullName>
    </submittedName>
</protein>
<dbReference type="PROSITE" id="PS50853">
    <property type="entry name" value="FN3"/>
    <property type="match status" value="3"/>
</dbReference>
<dbReference type="PANTHER" id="PTHR47135">
    <property type="entry name" value="FIBRONECTIN TYPE III DOMAIN-CONTAINING PROTEIN 7"/>
    <property type="match status" value="1"/>
</dbReference>
<proteinExistence type="predicted"/>
<reference evidence="2" key="1">
    <citation type="submission" date="2020-03" db="EMBL/GenBank/DDBJ databases">
        <title>Intra-Species Differences in Population Size shape Life History and Genome Evolution.</title>
        <authorList>
            <person name="Willemsen D."/>
            <person name="Cui R."/>
            <person name="Valenzano D.R."/>
        </authorList>
    </citation>
    <scope>NUCLEOTIDE SEQUENCE</scope>
    <source>
        <strain evidence="2">GRZ</strain>
        <tissue evidence="2">Whole</tissue>
    </source>
</reference>